<evidence type="ECO:0000256" key="1">
    <source>
        <dbReference type="ARBA" id="ARBA00004496"/>
    </source>
</evidence>
<keyword evidence="5" id="KW-1185">Reference proteome</keyword>
<comment type="similarity">
    <text evidence="2">Belongs to the vinculin/alpha-catenin family.</text>
</comment>
<dbReference type="SUPFAM" id="SSF47220">
    <property type="entry name" value="alpha-catenin/vinculin-like"/>
    <property type="match status" value="1"/>
</dbReference>
<sequence>MEVTYGLIANLVKTKSLERVLAPIASQISLLIILNESNGTSSSSKDEGRENQISQCALGLIKAVHRFIQVGQKQIQDSKDPVLQTQMKSACESLDLAGSDLKIASQKYQADVTNKQNGDRLIQAAKDVLHSMLKVLLVSDDSTVRKTLGLLESVQEKLSKVNSVQDKQQFLSAFKEFSEILIVLITMLKSRQSDLIRGPDREWLIREMNHLQKSIPSLSVSIQTYLKYINNPKAQVGKSSVVQEISSSLSKLHLFLENKPISDKSNDVAEDGHFVSRMSEVLEILKVEKRSEPLHDLEANLAVIVGHSMTVAHFCLDFHRNLIIRSSQRILQAKGRVLELQTLTKTNPNIIEIRRDFDGVCEMLMDELCDLEKHVNVSLLYLIIDVFKETNQPIDRLLKTALQADQVGYFIIKP</sequence>
<dbReference type="PANTHER" id="PTHR18914:SF30">
    <property type="entry name" value="VINCULIN_ALPHA-CATENIN FAMILY MEMBER 1"/>
    <property type="match status" value="1"/>
</dbReference>
<protein>
    <submittedName>
        <fullName evidence="4">Uncharacterized protein</fullName>
    </submittedName>
</protein>
<dbReference type="PANTHER" id="PTHR18914">
    <property type="entry name" value="ALPHA CATENIN"/>
    <property type="match status" value="1"/>
</dbReference>
<accession>A0AAN8PWH8</accession>
<dbReference type="Gene3D" id="1.20.120.810">
    <property type="entry name" value="Vinculin, Vh2 four-helix bundle"/>
    <property type="match status" value="2"/>
</dbReference>
<dbReference type="GO" id="GO:0016342">
    <property type="term" value="C:catenin complex"/>
    <property type="evidence" value="ECO:0007669"/>
    <property type="project" value="TreeGrafter"/>
</dbReference>
<proteinExistence type="inferred from homology"/>
<name>A0AAN8PWH8_PATCE</name>
<evidence type="ECO:0000313" key="4">
    <source>
        <dbReference type="EMBL" id="KAK6186313.1"/>
    </source>
</evidence>
<reference evidence="4 5" key="1">
    <citation type="submission" date="2024-01" db="EMBL/GenBank/DDBJ databases">
        <title>The genome of the rayed Mediterranean limpet Patella caerulea (Linnaeus, 1758).</title>
        <authorList>
            <person name="Anh-Thu Weber A."/>
            <person name="Halstead-Nussloch G."/>
        </authorList>
    </citation>
    <scope>NUCLEOTIDE SEQUENCE [LARGE SCALE GENOMIC DNA]</scope>
    <source>
        <strain evidence="4">AATW-2023a</strain>
        <tissue evidence="4">Whole specimen</tissue>
    </source>
</reference>
<organism evidence="4 5">
    <name type="scientific">Patella caerulea</name>
    <name type="common">Rayed Mediterranean limpet</name>
    <dbReference type="NCBI Taxonomy" id="87958"/>
    <lineage>
        <taxon>Eukaryota</taxon>
        <taxon>Metazoa</taxon>
        <taxon>Spiralia</taxon>
        <taxon>Lophotrochozoa</taxon>
        <taxon>Mollusca</taxon>
        <taxon>Gastropoda</taxon>
        <taxon>Patellogastropoda</taxon>
        <taxon>Patelloidea</taxon>
        <taxon>Patellidae</taxon>
        <taxon>Patella</taxon>
    </lineage>
</organism>
<comment type="subcellular location">
    <subcellularLocation>
        <location evidence="1">Cytoplasm</location>
    </subcellularLocation>
</comment>
<evidence type="ECO:0000313" key="5">
    <source>
        <dbReference type="Proteomes" id="UP001347796"/>
    </source>
</evidence>
<dbReference type="InterPro" id="IPR006077">
    <property type="entry name" value="Vinculin/catenin"/>
</dbReference>
<dbReference type="GO" id="GO:0005912">
    <property type="term" value="C:adherens junction"/>
    <property type="evidence" value="ECO:0007669"/>
    <property type="project" value="TreeGrafter"/>
</dbReference>
<evidence type="ECO:0000256" key="3">
    <source>
        <dbReference type="ARBA" id="ARBA00022490"/>
    </source>
</evidence>
<comment type="caution">
    <text evidence="4">The sequence shown here is derived from an EMBL/GenBank/DDBJ whole genome shotgun (WGS) entry which is preliminary data.</text>
</comment>
<dbReference type="InterPro" id="IPR036723">
    <property type="entry name" value="Alpha-catenin/vinculin-like_sf"/>
</dbReference>
<dbReference type="AlphaFoldDB" id="A0AAN8PWH8"/>
<dbReference type="Pfam" id="PF01044">
    <property type="entry name" value="Vinculin"/>
    <property type="match status" value="1"/>
</dbReference>
<dbReference type="GO" id="GO:0051015">
    <property type="term" value="F:actin filament binding"/>
    <property type="evidence" value="ECO:0007669"/>
    <property type="project" value="InterPro"/>
</dbReference>
<keyword evidence="3" id="KW-0963">Cytoplasm</keyword>
<dbReference type="GO" id="GO:0016477">
    <property type="term" value="P:cell migration"/>
    <property type="evidence" value="ECO:0007669"/>
    <property type="project" value="TreeGrafter"/>
</dbReference>
<dbReference type="GO" id="GO:0008013">
    <property type="term" value="F:beta-catenin binding"/>
    <property type="evidence" value="ECO:0007669"/>
    <property type="project" value="TreeGrafter"/>
</dbReference>
<dbReference type="GO" id="GO:0098609">
    <property type="term" value="P:cell-cell adhesion"/>
    <property type="evidence" value="ECO:0007669"/>
    <property type="project" value="TreeGrafter"/>
</dbReference>
<dbReference type="Proteomes" id="UP001347796">
    <property type="component" value="Unassembled WGS sequence"/>
</dbReference>
<gene>
    <name evidence="4" type="ORF">SNE40_008374</name>
</gene>
<dbReference type="GO" id="GO:0005737">
    <property type="term" value="C:cytoplasm"/>
    <property type="evidence" value="ECO:0007669"/>
    <property type="project" value="UniProtKB-SubCell"/>
</dbReference>
<evidence type="ECO:0000256" key="2">
    <source>
        <dbReference type="ARBA" id="ARBA00008376"/>
    </source>
</evidence>
<dbReference type="EMBL" id="JAZGQO010000006">
    <property type="protein sequence ID" value="KAK6186313.1"/>
    <property type="molecule type" value="Genomic_DNA"/>
</dbReference>